<proteinExistence type="predicted"/>
<keyword evidence="1" id="KW-0328">Glycosyltransferase</keyword>
<dbReference type="InterPro" id="IPR001296">
    <property type="entry name" value="Glyco_trans_1"/>
</dbReference>
<feature type="domain" description="Glycosyl transferase family 1" evidence="3">
    <location>
        <begin position="176"/>
        <end position="328"/>
    </location>
</feature>
<dbReference type="AlphaFoldDB" id="A0A3N0DU15"/>
<dbReference type="InterPro" id="IPR028098">
    <property type="entry name" value="Glyco_trans_4-like_N"/>
</dbReference>
<name>A0A3N0DU15_9ACTN</name>
<protein>
    <submittedName>
        <fullName evidence="5">Glycosyltransferase family 1 protein</fullName>
    </submittedName>
</protein>
<accession>A0A3N0DU15</accession>
<reference evidence="5 6" key="1">
    <citation type="submission" date="2018-11" db="EMBL/GenBank/DDBJ databases">
        <authorList>
            <person name="Li F."/>
        </authorList>
    </citation>
    <scope>NUCLEOTIDE SEQUENCE [LARGE SCALE GENOMIC DNA]</scope>
    <source>
        <strain evidence="5 6">KIS18-7</strain>
    </source>
</reference>
<dbReference type="RefSeq" id="WP_123233488.1">
    <property type="nucleotide sequence ID" value="NZ_RJSG01000002.1"/>
</dbReference>
<evidence type="ECO:0000313" key="6">
    <source>
        <dbReference type="Proteomes" id="UP000277094"/>
    </source>
</evidence>
<dbReference type="Pfam" id="PF00534">
    <property type="entry name" value="Glycos_transf_1"/>
    <property type="match status" value="1"/>
</dbReference>
<dbReference type="Pfam" id="PF13439">
    <property type="entry name" value="Glyco_transf_4"/>
    <property type="match status" value="1"/>
</dbReference>
<evidence type="ECO:0000256" key="2">
    <source>
        <dbReference type="ARBA" id="ARBA00022679"/>
    </source>
</evidence>
<organism evidence="5 6">
    <name type="scientific">Nocardioides marmorisolisilvae</name>
    <dbReference type="NCBI Taxonomy" id="1542737"/>
    <lineage>
        <taxon>Bacteria</taxon>
        <taxon>Bacillati</taxon>
        <taxon>Actinomycetota</taxon>
        <taxon>Actinomycetes</taxon>
        <taxon>Propionibacteriales</taxon>
        <taxon>Nocardioidaceae</taxon>
        <taxon>Nocardioides</taxon>
    </lineage>
</organism>
<dbReference type="Gene3D" id="3.40.50.2000">
    <property type="entry name" value="Glycogen Phosphorylase B"/>
    <property type="match status" value="2"/>
</dbReference>
<dbReference type="EMBL" id="RJSG01000002">
    <property type="protein sequence ID" value="RNL78986.1"/>
    <property type="molecule type" value="Genomic_DNA"/>
</dbReference>
<dbReference type="OrthoDB" id="9802525at2"/>
<dbReference type="PANTHER" id="PTHR45947:SF3">
    <property type="entry name" value="SULFOQUINOVOSYL TRANSFERASE SQD2"/>
    <property type="match status" value="1"/>
</dbReference>
<dbReference type="GO" id="GO:0016758">
    <property type="term" value="F:hexosyltransferase activity"/>
    <property type="evidence" value="ECO:0007669"/>
    <property type="project" value="TreeGrafter"/>
</dbReference>
<sequence length="374" mass="39424">MRILHVTDTFLPRVGGIELHVADLAARQRAAGHEVLVLTGEPMLADGSAEPGVPVARVELGITGAGAGVAVGPVIAGFQPDVLHAHLTVGSPFTWAVLRSTKGVPAMASVHSLLPAVPRLLRTGIGLIGLPTSRMSFTGVSEVAAARLRPALPPGVPVRVLHNGIDPSAWQVRHVPTGEFSILSVGRLAPRKRPLVLVEALARLASLVPDLSWRATFVGDGPQRRAVAKAVRAHGLQDRVTLVGAQSRDEIRRHLAGADVLVAPATLESFGIAALEARCAGVPIVGMAASGVTEFVTDGVEGLLADSDDDLARCLARLAADPELRTTIRHHNVTTPVAMTWERVLAEHDAVYRSVLEPVVVRAMGKRRPTPRLA</sequence>
<feature type="domain" description="Glycosyltransferase subfamily 4-like N-terminal" evidence="4">
    <location>
        <begin position="14"/>
        <end position="168"/>
    </location>
</feature>
<dbReference type="GO" id="GO:1901137">
    <property type="term" value="P:carbohydrate derivative biosynthetic process"/>
    <property type="evidence" value="ECO:0007669"/>
    <property type="project" value="UniProtKB-ARBA"/>
</dbReference>
<dbReference type="PANTHER" id="PTHR45947">
    <property type="entry name" value="SULFOQUINOVOSYL TRANSFERASE SQD2"/>
    <property type="match status" value="1"/>
</dbReference>
<evidence type="ECO:0000259" key="3">
    <source>
        <dbReference type="Pfam" id="PF00534"/>
    </source>
</evidence>
<keyword evidence="6" id="KW-1185">Reference proteome</keyword>
<gene>
    <name evidence="5" type="ORF">EFL95_08025</name>
</gene>
<evidence type="ECO:0000313" key="5">
    <source>
        <dbReference type="EMBL" id="RNL78986.1"/>
    </source>
</evidence>
<dbReference type="CDD" id="cd03801">
    <property type="entry name" value="GT4_PimA-like"/>
    <property type="match status" value="1"/>
</dbReference>
<comment type="caution">
    <text evidence="5">The sequence shown here is derived from an EMBL/GenBank/DDBJ whole genome shotgun (WGS) entry which is preliminary data.</text>
</comment>
<evidence type="ECO:0000259" key="4">
    <source>
        <dbReference type="Pfam" id="PF13439"/>
    </source>
</evidence>
<dbReference type="SUPFAM" id="SSF53756">
    <property type="entry name" value="UDP-Glycosyltransferase/glycogen phosphorylase"/>
    <property type="match status" value="1"/>
</dbReference>
<keyword evidence="2 5" id="KW-0808">Transferase</keyword>
<evidence type="ECO:0000256" key="1">
    <source>
        <dbReference type="ARBA" id="ARBA00022676"/>
    </source>
</evidence>
<dbReference type="InterPro" id="IPR050194">
    <property type="entry name" value="Glycosyltransferase_grp1"/>
</dbReference>
<dbReference type="Proteomes" id="UP000277094">
    <property type="component" value="Unassembled WGS sequence"/>
</dbReference>